<protein>
    <submittedName>
        <fullName evidence="5">AraC family transcriptional regulator</fullName>
    </submittedName>
</protein>
<dbReference type="SMART" id="SM00342">
    <property type="entry name" value="HTH_ARAC"/>
    <property type="match status" value="1"/>
</dbReference>
<reference evidence="5 6" key="1">
    <citation type="submission" date="2019-06" db="EMBL/GenBank/DDBJ databases">
        <title>Whole genome sequence for Cellvibrionaceae sp. R142.</title>
        <authorList>
            <person name="Wang G."/>
        </authorList>
    </citation>
    <scope>NUCLEOTIDE SEQUENCE [LARGE SCALE GENOMIC DNA]</scope>
    <source>
        <strain evidence="5 6">R142</strain>
    </source>
</reference>
<dbReference type="InterPro" id="IPR018060">
    <property type="entry name" value="HTH_AraC"/>
</dbReference>
<keyword evidence="2" id="KW-0238">DNA-binding</keyword>
<dbReference type="Gene3D" id="1.10.10.60">
    <property type="entry name" value="Homeodomain-like"/>
    <property type="match status" value="1"/>
</dbReference>
<dbReference type="Proteomes" id="UP000319732">
    <property type="component" value="Unassembled WGS sequence"/>
</dbReference>
<dbReference type="RefSeq" id="WP_142903554.1">
    <property type="nucleotide sequence ID" value="NZ_ML660090.1"/>
</dbReference>
<accession>A0A545TZ97</accession>
<evidence type="ECO:0000256" key="1">
    <source>
        <dbReference type="ARBA" id="ARBA00023015"/>
    </source>
</evidence>
<keyword evidence="3" id="KW-0804">Transcription</keyword>
<feature type="domain" description="HTH araC/xylS-type" evidence="4">
    <location>
        <begin position="253"/>
        <end position="350"/>
    </location>
</feature>
<evidence type="ECO:0000313" key="6">
    <source>
        <dbReference type="Proteomes" id="UP000319732"/>
    </source>
</evidence>
<dbReference type="AlphaFoldDB" id="A0A545TZ97"/>
<keyword evidence="6" id="KW-1185">Reference proteome</keyword>
<dbReference type="PANTHER" id="PTHR47894:SF1">
    <property type="entry name" value="HTH-TYPE TRANSCRIPTIONAL REGULATOR VQSM"/>
    <property type="match status" value="1"/>
</dbReference>
<dbReference type="EMBL" id="VHSG01000007">
    <property type="protein sequence ID" value="TQV82538.1"/>
    <property type="molecule type" value="Genomic_DNA"/>
</dbReference>
<evidence type="ECO:0000256" key="3">
    <source>
        <dbReference type="ARBA" id="ARBA00023163"/>
    </source>
</evidence>
<dbReference type="GO" id="GO:0003700">
    <property type="term" value="F:DNA-binding transcription factor activity"/>
    <property type="evidence" value="ECO:0007669"/>
    <property type="project" value="InterPro"/>
</dbReference>
<sequence>MKNLQLLVPDWMLGSKDDKSVANTLPAALVDTAASFGMDGEQLLADTGICATQLHQPQGRISLRAYLRLCTLVLKKEKSPALCLRFGERVNISALGVLGPSLLSCNTLGEALELAIRYRETLGFPIDMRMDIDSRFCSIVIEAPFRLLIPTLFLRASLCCAFAGIRQNSRFLLNGNFNFASIGFNFPPAADDNIISDFFECPIDYRSKTNCARFERELLDLPIRYANPSAKKIAQQKCEQTLASLYRSRSIPRQAARLLIAHLQNPPHLTEVAARLNLSPRSLSRQLQNDGLTYQTLLSQLRSRSAQLLLEESDLSTEEIAYTIGFTDAANFRRAFKKWNQITPSAYRLQQRAQATDTTPA</sequence>
<dbReference type="OrthoDB" id="5582699at2"/>
<evidence type="ECO:0000259" key="4">
    <source>
        <dbReference type="PROSITE" id="PS01124"/>
    </source>
</evidence>
<comment type="caution">
    <text evidence="5">The sequence shown here is derived from an EMBL/GenBank/DDBJ whole genome shotgun (WGS) entry which is preliminary data.</text>
</comment>
<organism evidence="5 6">
    <name type="scientific">Exilibacterium tricleocarpae</name>
    <dbReference type="NCBI Taxonomy" id="2591008"/>
    <lineage>
        <taxon>Bacteria</taxon>
        <taxon>Pseudomonadati</taxon>
        <taxon>Pseudomonadota</taxon>
        <taxon>Gammaproteobacteria</taxon>
        <taxon>Cellvibrionales</taxon>
        <taxon>Cellvibrionaceae</taxon>
        <taxon>Exilibacterium</taxon>
    </lineage>
</organism>
<dbReference type="GO" id="GO:0000976">
    <property type="term" value="F:transcription cis-regulatory region binding"/>
    <property type="evidence" value="ECO:0007669"/>
    <property type="project" value="TreeGrafter"/>
</dbReference>
<dbReference type="PROSITE" id="PS01124">
    <property type="entry name" value="HTH_ARAC_FAMILY_2"/>
    <property type="match status" value="1"/>
</dbReference>
<gene>
    <name evidence="5" type="ORF">FKG94_07335</name>
</gene>
<dbReference type="InterPro" id="IPR032687">
    <property type="entry name" value="AraC-type_N"/>
</dbReference>
<dbReference type="PANTHER" id="PTHR47894">
    <property type="entry name" value="HTH-TYPE TRANSCRIPTIONAL REGULATOR GADX"/>
    <property type="match status" value="1"/>
</dbReference>
<name>A0A545TZ97_9GAMM</name>
<evidence type="ECO:0000256" key="2">
    <source>
        <dbReference type="ARBA" id="ARBA00023125"/>
    </source>
</evidence>
<dbReference type="Pfam" id="PF12833">
    <property type="entry name" value="HTH_18"/>
    <property type="match status" value="1"/>
</dbReference>
<keyword evidence="1" id="KW-0805">Transcription regulation</keyword>
<dbReference type="GO" id="GO:0005829">
    <property type="term" value="C:cytosol"/>
    <property type="evidence" value="ECO:0007669"/>
    <property type="project" value="TreeGrafter"/>
</dbReference>
<proteinExistence type="predicted"/>
<evidence type="ECO:0000313" key="5">
    <source>
        <dbReference type="EMBL" id="TQV82538.1"/>
    </source>
</evidence>
<dbReference type="SUPFAM" id="SSF46689">
    <property type="entry name" value="Homeodomain-like"/>
    <property type="match status" value="1"/>
</dbReference>
<dbReference type="Pfam" id="PF12625">
    <property type="entry name" value="Arabinose_bd"/>
    <property type="match status" value="1"/>
</dbReference>
<dbReference type="InterPro" id="IPR009057">
    <property type="entry name" value="Homeodomain-like_sf"/>
</dbReference>